<dbReference type="PANTHER" id="PTHR30033:SF2">
    <property type="entry name" value="FLAGELLAR HOOK PROTEIN"/>
    <property type="match status" value="1"/>
</dbReference>
<keyword evidence="10" id="KW-0282">Flagellum</keyword>
<protein>
    <recommendedName>
        <fullName evidence="4">Flagellar hook-associated protein 1</fullName>
    </recommendedName>
</protein>
<keyword evidence="10" id="KW-0969">Cilium</keyword>
<dbReference type="AlphaFoldDB" id="A0A2U8H9B1"/>
<comment type="subcellular location">
    <subcellularLocation>
        <location evidence="1">Bacterial flagellum basal body</location>
    </subcellularLocation>
    <subcellularLocation>
        <location evidence="2">Secreted</location>
    </subcellularLocation>
</comment>
<evidence type="ECO:0000259" key="7">
    <source>
        <dbReference type="Pfam" id="PF00460"/>
    </source>
</evidence>
<dbReference type="GO" id="GO:0009425">
    <property type="term" value="C:bacterial-type flagellum basal body"/>
    <property type="evidence" value="ECO:0007669"/>
    <property type="project" value="UniProtKB-SubCell"/>
</dbReference>
<evidence type="ECO:0000256" key="1">
    <source>
        <dbReference type="ARBA" id="ARBA00004117"/>
    </source>
</evidence>
<evidence type="ECO:0000259" key="9">
    <source>
        <dbReference type="Pfam" id="PF22638"/>
    </source>
</evidence>
<dbReference type="InterPro" id="IPR002371">
    <property type="entry name" value="FlgK"/>
</dbReference>
<dbReference type="PANTHER" id="PTHR30033">
    <property type="entry name" value="FLAGELLAR HOOK-ASSOCIATED PROTEIN 1"/>
    <property type="match status" value="1"/>
</dbReference>
<dbReference type="Proteomes" id="UP000244915">
    <property type="component" value="Chromosome 1"/>
</dbReference>
<dbReference type="RefSeq" id="WP_108964239.1">
    <property type="nucleotide sequence ID" value="NZ_CP022189.1"/>
</dbReference>
<dbReference type="InterPro" id="IPR001444">
    <property type="entry name" value="Flag_bb_rod_N"/>
</dbReference>
<evidence type="ECO:0000256" key="2">
    <source>
        <dbReference type="ARBA" id="ARBA00004613"/>
    </source>
</evidence>
<evidence type="ECO:0000256" key="4">
    <source>
        <dbReference type="ARBA" id="ARBA00016244"/>
    </source>
</evidence>
<keyword evidence="10" id="KW-0966">Cell projection</keyword>
<evidence type="ECO:0000256" key="5">
    <source>
        <dbReference type="ARBA" id="ARBA00022525"/>
    </source>
</evidence>
<dbReference type="SUPFAM" id="SSF64518">
    <property type="entry name" value="Phase 1 flagellin"/>
    <property type="match status" value="1"/>
</dbReference>
<dbReference type="GO" id="GO:0044780">
    <property type="term" value="P:bacterial-type flagellum assembly"/>
    <property type="evidence" value="ECO:0007669"/>
    <property type="project" value="InterPro"/>
</dbReference>
<evidence type="ECO:0000256" key="3">
    <source>
        <dbReference type="ARBA" id="ARBA00009677"/>
    </source>
</evidence>
<dbReference type="Pfam" id="PF00460">
    <property type="entry name" value="Flg_bb_rod"/>
    <property type="match status" value="1"/>
</dbReference>
<dbReference type="InterPro" id="IPR053927">
    <property type="entry name" value="FlgK_helical"/>
</dbReference>
<dbReference type="EMBL" id="CP022189">
    <property type="protein sequence ID" value="AWI82314.1"/>
    <property type="molecule type" value="Genomic_DNA"/>
</dbReference>
<dbReference type="NCBIfam" id="TIGR02492">
    <property type="entry name" value="flgK_ends"/>
    <property type="match status" value="1"/>
</dbReference>
<proteinExistence type="inferred from homology"/>
<sequence length="486" mass="49575">MSLNGALSNATSGLTANSRAATVIASNIANASTESYGRRELETASRASGSHGGVQVLGVLRQVDAAVLSDRRLSDAGSGYAGEMEAFASRIAGLVGESGALGSLTGRLAAFETALVSASADSASTQRLQTLARAGLDFTDMLNALGSDLQQSRVAADAGIARRVDQLNTGLARVRALNEAIAADVLRKGDAASLKDERQRVIDALAEIVPLRVVDRPLGAQAIYAASGTVLLDPTINSAPAEIGFTATGAIDAAMTLAGGALSGLTINGVAISSSNAGPLGGGSLGAQFQIRDLLAPELQAVLDGLSRDLIDRFAPGGPDGTLAPGDPGLFTDAGAVFDPLDEVGLAGRITLNALVDPEGSGTWRLRDGVGAATQGPVGDATLLTGYMTALETLTLPASASLGSGSKGFAQHVAEFHSALSLTRIRAEDELSFTTARTTALREIELSKGVDSDAELQALIRVEQSYAANARVISVVDELMQRLLAI</sequence>
<evidence type="ECO:0000259" key="8">
    <source>
        <dbReference type="Pfam" id="PF06429"/>
    </source>
</evidence>
<feature type="domain" description="Flagellar basal-body/hook protein C-terminal" evidence="8">
    <location>
        <begin position="449"/>
        <end position="485"/>
    </location>
</feature>
<dbReference type="InterPro" id="IPR010930">
    <property type="entry name" value="Flg_bb/hook_C_dom"/>
</dbReference>
<gene>
    <name evidence="10" type="ORF">CEW88_00695</name>
</gene>
<evidence type="ECO:0000313" key="10">
    <source>
        <dbReference type="EMBL" id="AWI82314.1"/>
    </source>
</evidence>
<comment type="similarity">
    <text evidence="3">Belongs to the flagella basal body rod proteins family.</text>
</comment>
<dbReference type="GO" id="GO:0005576">
    <property type="term" value="C:extracellular region"/>
    <property type="evidence" value="ECO:0007669"/>
    <property type="project" value="UniProtKB-SubCell"/>
</dbReference>
<dbReference type="PROSITE" id="PS00588">
    <property type="entry name" value="FLAGELLA_BB_ROD"/>
    <property type="match status" value="1"/>
</dbReference>
<keyword evidence="6" id="KW-0975">Bacterial flagellum</keyword>
<organism evidence="10 11">
    <name type="scientific">Alloyangia pacifica</name>
    <dbReference type="NCBI Taxonomy" id="311180"/>
    <lineage>
        <taxon>Bacteria</taxon>
        <taxon>Pseudomonadati</taxon>
        <taxon>Pseudomonadota</taxon>
        <taxon>Alphaproteobacteria</taxon>
        <taxon>Rhodobacterales</taxon>
        <taxon>Roseobacteraceae</taxon>
        <taxon>Alloyangia</taxon>
    </lineage>
</organism>
<dbReference type="GO" id="GO:0009424">
    <property type="term" value="C:bacterial-type flagellum hook"/>
    <property type="evidence" value="ECO:0007669"/>
    <property type="project" value="InterPro"/>
</dbReference>
<feature type="domain" description="Flagellar basal body rod protein N-terminal" evidence="7">
    <location>
        <begin position="8"/>
        <end position="35"/>
    </location>
</feature>
<dbReference type="KEGG" id="ypac:CEW88_00695"/>
<accession>A0A2U8H9B1</accession>
<dbReference type="Pfam" id="PF06429">
    <property type="entry name" value="Flg_bbr_C"/>
    <property type="match status" value="1"/>
</dbReference>
<dbReference type="Pfam" id="PF22638">
    <property type="entry name" value="FlgK_D1"/>
    <property type="match status" value="1"/>
</dbReference>
<keyword evidence="5" id="KW-0964">Secreted</keyword>
<evidence type="ECO:0000313" key="11">
    <source>
        <dbReference type="Proteomes" id="UP000244915"/>
    </source>
</evidence>
<dbReference type="OrthoDB" id="7181295at2"/>
<dbReference type="InterPro" id="IPR019776">
    <property type="entry name" value="Flagellar_basal_body_rod_CS"/>
</dbReference>
<feature type="domain" description="Flagellar hook-associated protein FlgK helical" evidence="9">
    <location>
        <begin position="89"/>
        <end position="314"/>
    </location>
</feature>
<reference evidence="10 11" key="1">
    <citation type="submission" date="2017-06" db="EMBL/GenBank/DDBJ databases">
        <title>Yangia sp. YSBP01 complete genome sequence.</title>
        <authorList>
            <person name="Woo J.-H."/>
            <person name="Kim H.-S."/>
        </authorList>
    </citation>
    <scope>NUCLEOTIDE SEQUENCE [LARGE SCALE GENOMIC DNA]</scope>
    <source>
        <strain evidence="10 11">YSBP01</strain>
    </source>
</reference>
<evidence type="ECO:0000256" key="6">
    <source>
        <dbReference type="ARBA" id="ARBA00023143"/>
    </source>
</evidence>
<dbReference type="GO" id="GO:0005198">
    <property type="term" value="F:structural molecule activity"/>
    <property type="evidence" value="ECO:0007669"/>
    <property type="project" value="InterPro"/>
</dbReference>
<name>A0A2U8H9B1_9RHOB</name>